<dbReference type="AlphaFoldDB" id="A0A1N6I4K1"/>
<organism evidence="3 4">
    <name type="scientific">Agromyces cerinus subsp. cerinus</name>
    <dbReference type="NCBI Taxonomy" id="232089"/>
    <lineage>
        <taxon>Bacteria</taxon>
        <taxon>Bacillati</taxon>
        <taxon>Actinomycetota</taxon>
        <taxon>Actinomycetes</taxon>
        <taxon>Micrococcales</taxon>
        <taxon>Microbacteriaceae</taxon>
        <taxon>Agromyces</taxon>
    </lineage>
</organism>
<dbReference type="InterPro" id="IPR016040">
    <property type="entry name" value="NAD(P)-bd_dom"/>
</dbReference>
<evidence type="ECO:0000259" key="2">
    <source>
        <dbReference type="Pfam" id="PF13460"/>
    </source>
</evidence>
<feature type="domain" description="NAD(P)-binding" evidence="2">
    <location>
        <begin position="7"/>
        <end position="134"/>
    </location>
</feature>
<keyword evidence="4" id="KW-1185">Reference proteome</keyword>
<gene>
    <name evidence="3" type="ORF">SAMN05443544_3665</name>
</gene>
<dbReference type="GO" id="GO:0044877">
    <property type="term" value="F:protein-containing complex binding"/>
    <property type="evidence" value="ECO:0007669"/>
    <property type="project" value="TreeGrafter"/>
</dbReference>
<protein>
    <submittedName>
        <fullName evidence="3">Uncharacterized conserved protein YbjT, contains NAD(P)-binding and DUF2867 domains</fullName>
    </submittedName>
</protein>
<dbReference type="PANTHER" id="PTHR12126:SF11">
    <property type="entry name" value="NADH DEHYDROGENASE [UBIQUINONE] 1 ALPHA SUBCOMPLEX SUBUNIT 9, MITOCHONDRIAL"/>
    <property type="match status" value="1"/>
</dbReference>
<dbReference type="OrthoDB" id="9771302at2"/>
<dbReference type="Gene3D" id="3.40.50.720">
    <property type="entry name" value="NAD(P)-binding Rossmann-like Domain"/>
    <property type="match status" value="1"/>
</dbReference>
<accession>A0A1N6I4K1</accession>
<name>A0A1N6I4K1_9MICO</name>
<evidence type="ECO:0000313" key="4">
    <source>
        <dbReference type="Proteomes" id="UP000184699"/>
    </source>
</evidence>
<dbReference type="InterPro" id="IPR036291">
    <property type="entry name" value="NAD(P)-bd_dom_sf"/>
</dbReference>
<proteinExistence type="predicted"/>
<feature type="region of interest" description="Disordered" evidence="1">
    <location>
        <begin position="212"/>
        <end position="236"/>
    </location>
</feature>
<dbReference type="RefSeq" id="WP_074261789.1">
    <property type="nucleotide sequence ID" value="NZ_FSRJ01000005.1"/>
</dbReference>
<dbReference type="SUPFAM" id="SSF51735">
    <property type="entry name" value="NAD(P)-binding Rossmann-fold domains"/>
    <property type="match status" value="1"/>
</dbReference>
<evidence type="ECO:0000313" key="3">
    <source>
        <dbReference type="EMBL" id="SIO26889.1"/>
    </source>
</evidence>
<dbReference type="InterPro" id="IPR051207">
    <property type="entry name" value="ComplexI_NDUFA9_subunit"/>
</dbReference>
<reference evidence="4" key="1">
    <citation type="submission" date="2016-11" db="EMBL/GenBank/DDBJ databases">
        <authorList>
            <person name="Varghese N."/>
            <person name="Submissions S."/>
        </authorList>
    </citation>
    <scope>NUCLEOTIDE SEQUENCE [LARGE SCALE GENOMIC DNA]</scope>
    <source>
        <strain evidence="4">DSM 8595</strain>
    </source>
</reference>
<dbReference type="STRING" id="232089.SAMN05443544_3665"/>
<dbReference type="EMBL" id="FSRJ01000005">
    <property type="protein sequence ID" value="SIO26889.1"/>
    <property type="molecule type" value="Genomic_DNA"/>
</dbReference>
<dbReference type="PANTHER" id="PTHR12126">
    <property type="entry name" value="NADH-UBIQUINONE OXIDOREDUCTASE 39 KDA SUBUNIT-RELATED"/>
    <property type="match status" value="1"/>
</dbReference>
<dbReference type="Proteomes" id="UP000184699">
    <property type="component" value="Unassembled WGS sequence"/>
</dbReference>
<sequence length="258" mass="26466">MRIVVIGGTGFIGGQVVEQLRAAGHDPVIAAPSTGVDTVTGAGLAEAMAGADAVVDVSNSPTMDPEGVMAFFSGSARTIAEAEAAAGVRHHVLLSIVGIDLVPNSAYYRAKVAQEEAARSGEVPVTILRSTQFATFGRQIADWSTVDGRASATHDLVQPVAPSEVAAEIVRLVVESAPAGIVEIAGPDQLHLDELVRATLALLGDDREVDTVDSSPLMGTEGAPEGALTPNPESGHPLTIGRVTWREAVAEAAQHAAS</sequence>
<dbReference type="Pfam" id="PF13460">
    <property type="entry name" value="NAD_binding_10"/>
    <property type="match status" value="1"/>
</dbReference>
<evidence type="ECO:0000256" key="1">
    <source>
        <dbReference type="SAM" id="MobiDB-lite"/>
    </source>
</evidence>